<keyword evidence="1 3" id="KW-0863">Zinc-finger</keyword>
<organism evidence="5 6">
    <name type="scientific">Caerostris darwini</name>
    <dbReference type="NCBI Taxonomy" id="1538125"/>
    <lineage>
        <taxon>Eukaryota</taxon>
        <taxon>Metazoa</taxon>
        <taxon>Ecdysozoa</taxon>
        <taxon>Arthropoda</taxon>
        <taxon>Chelicerata</taxon>
        <taxon>Arachnida</taxon>
        <taxon>Araneae</taxon>
        <taxon>Araneomorphae</taxon>
        <taxon>Entelegynae</taxon>
        <taxon>Araneoidea</taxon>
        <taxon>Araneidae</taxon>
        <taxon>Caerostris</taxon>
    </lineage>
</organism>
<evidence type="ECO:0000256" key="2">
    <source>
        <dbReference type="ARBA" id="ARBA00022833"/>
    </source>
</evidence>
<accession>A0AAV4Q135</accession>
<gene>
    <name evidence="5" type="ORF">CDAR_525191</name>
</gene>
<dbReference type="AlphaFoldDB" id="A0AAV4Q135"/>
<dbReference type="InterPro" id="IPR001841">
    <property type="entry name" value="Znf_RING"/>
</dbReference>
<dbReference type="PROSITE" id="PS50089">
    <property type="entry name" value="ZF_RING_2"/>
    <property type="match status" value="1"/>
</dbReference>
<dbReference type="Proteomes" id="UP001054837">
    <property type="component" value="Unassembled WGS sequence"/>
</dbReference>
<evidence type="ECO:0000256" key="1">
    <source>
        <dbReference type="ARBA" id="ARBA00022771"/>
    </source>
</evidence>
<protein>
    <recommendedName>
        <fullName evidence="4">RING-type domain-containing protein</fullName>
    </recommendedName>
</protein>
<dbReference type="SUPFAM" id="SSF57850">
    <property type="entry name" value="RING/U-box"/>
    <property type="match status" value="1"/>
</dbReference>
<dbReference type="SMART" id="SM00184">
    <property type="entry name" value="RING"/>
    <property type="match status" value="1"/>
</dbReference>
<keyword evidence="6" id="KW-1185">Reference proteome</keyword>
<sequence length="99" mass="12123">MGKRRFKISLEDALLCESHNSLYPYRIFKYRYMKPRCSKLKRVKNMRSTMRYDSSFFCAVCQTSKQRQKWTELVCCHVFHSTCILRWFKNDDKCPICRF</sequence>
<comment type="caution">
    <text evidence="5">The sequence shown here is derived from an EMBL/GenBank/DDBJ whole genome shotgun (WGS) entry which is preliminary data.</text>
</comment>
<evidence type="ECO:0000259" key="4">
    <source>
        <dbReference type="PROSITE" id="PS50089"/>
    </source>
</evidence>
<keyword evidence="1 3" id="KW-0479">Metal-binding</keyword>
<keyword evidence="2" id="KW-0862">Zinc</keyword>
<feature type="domain" description="RING-type" evidence="4">
    <location>
        <begin position="58"/>
        <end position="98"/>
    </location>
</feature>
<dbReference type="GO" id="GO:0008270">
    <property type="term" value="F:zinc ion binding"/>
    <property type="evidence" value="ECO:0007669"/>
    <property type="project" value="UniProtKB-KW"/>
</dbReference>
<dbReference type="Gene3D" id="3.30.40.10">
    <property type="entry name" value="Zinc/RING finger domain, C3HC4 (zinc finger)"/>
    <property type="match status" value="1"/>
</dbReference>
<dbReference type="EMBL" id="BPLQ01003768">
    <property type="protein sequence ID" value="GIY03034.1"/>
    <property type="molecule type" value="Genomic_DNA"/>
</dbReference>
<reference evidence="5 6" key="1">
    <citation type="submission" date="2021-06" db="EMBL/GenBank/DDBJ databases">
        <title>Caerostris darwini draft genome.</title>
        <authorList>
            <person name="Kono N."/>
            <person name="Arakawa K."/>
        </authorList>
    </citation>
    <scope>NUCLEOTIDE SEQUENCE [LARGE SCALE GENOMIC DNA]</scope>
</reference>
<evidence type="ECO:0000313" key="5">
    <source>
        <dbReference type="EMBL" id="GIY03034.1"/>
    </source>
</evidence>
<dbReference type="Pfam" id="PF13639">
    <property type="entry name" value="zf-RING_2"/>
    <property type="match status" value="1"/>
</dbReference>
<evidence type="ECO:0000256" key="3">
    <source>
        <dbReference type="PROSITE-ProRule" id="PRU00175"/>
    </source>
</evidence>
<evidence type="ECO:0000313" key="6">
    <source>
        <dbReference type="Proteomes" id="UP001054837"/>
    </source>
</evidence>
<proteinExistence type="predicted"/>
<dbReference type="InterPro" id="IPR013083">
    <property type="entry name" value="Znf_RING/FYVE/PHD"/>
</dbReference>
<name>A0AAV4Q135_9ARAC</name>